<organism evidence="2 3">
    <name type="scientific">Sclerotinia sclerotiorum (strain ATCC 18683 / 1980 / Ss-1)</name>
    <name type="common">White mold</name>
    <name type="synonym">Whetzelinia sclerotiorum</name>
    <dbReference type="NCBI Taxonomy" id="665079"/>
    <lineage>
        <taxon>Eukaryota</taxon>
        <taxon>Fungi</taxon>
        <taxon>Dikarya</taxon>
        <taxon>Ascomycota</taxon>
        <taxon>Pezizomycotina</taxon>
        <taxon>Leotiomycetes</taxon>
        <taxon>Helotiales</taxon>
        <taxon>Sclerotiniaceae</taxon>
        <taxon>Sclerotinia</taxon>
    </lineage>
</organism>
<feature type="region of interest" description="Disordered" evidence="1">
    <location>
        <begin position="1"/>
        <end position="22"/>
    </location>
</feature>
<protein>
    <submittedName>
        <fullName evidence="2">Uncharacterized protein</fullName>
    </submittedName>
</protein>
<dbReference type="KEGG" id="ssl:SS1G_03055"/>
<evidence type="ECO:0000256" key="1">
    <source>
        <dbReference type="SAM" id="MobiDB-lite"/>
    </source>
</evidence>
<dbReference type="AlphaFoldDB" id="A0A1D9Q2Q9"/>
<reference evidence="3" key="1">
    <citation type="journal article" date="2017" name="Genome Biol. Evol.">
        <title>The complete genome sequence of the phytopathogenic fungus Sclerotinia sclerotiorum reveals insights into the genome architecture of broad host range pathogens.</title>
        <authorList>
            <person name="Derbyshire M."/>
            <person name="Denton-Giles M."/>
            <person name="Hegedus D."/>
            <person name="Seifbarghy S."/>
            <person name="Rollins J."/>
            <person name="van Kan J."/>
            <person name="Seidl M.F."/>
            <person name="Faino L."/>
            <person name="Mbengue M."/>
            <person name="Navaud O."/>
            <person name="Raffaele S."/>
            <person name="Hammond-Kosack K."/>
            <person name="Heard S."/>
            <person name="Oliver R."/>
        </authorList>
    </citation>
    <scope>NUCLEOTIDE SEQUENCE [LARGE SCALE GENOMIC DNA]</scope>
    <source>
        <strain evidence="3">ATCC 18683 / 1980 / Ss-1</strain>
    </source>
</reference>
<dbReference type="RefSeq" id="XP_001596832.1">
    <property type="nucleotide sequence ID" value="XM_001596782.1"/>
</dbReference>
<name>A0A1D9Q2Q9_SCLS1</name>
<evidence type="ECO:0000313" key="2">
    <source>
        <dbReference type="EMBL" id="APA09149.1"/>
    </source>
</evidence>
<dbReference type="VEuPathDB" id="FungiDB:sscle_04g039190"/>
<evidence type="ECO:0000313" key="3">
    <source>
        <dbReference type="Proteomes" id="UP000177798"/>
    </source>
</evidence>
<dbReference type="Proteomes" id="UP000177798">
    <property type="component" value="Chromosome 4"/>
</dbReference>
<accession>A0A1D9Q2Q9</accession>
<gene>
    <name evidence="2" type="ORF">sscle_04g039190</name>
</gene>
<proteinExistence type="predicted"/>
<dbReference type="EMBL" id="CP017817">
    <property type="protein sequence ID" value="APA09149.1"/>
    <property type="molecule type" value="Genomic_DNA"/>
</dbReference>
<dbReference type="OrthoDB" id="10614297at2759"/>
<sequence>MSQDKKPLSSSEVFQPANDGFWGDIDERFFSEKLPEDYFEFSSTSHLKES</sequence>